<reference evidence="6 7" key="1">
    <citation type="submission" date="2020-11" db="EMBL/GenBank/DDBJ databases">
        <title>Description of Pontivivens ytuae sp. nov. isolated from deep sea sediment of Mariana Trench.</title>
        <authorList>
            <person name="Wang Z."/>
            <person name="Sun Q.-L."/>
            <person name="Xu X.-D."/>
            <person name="Tang Y.-Z."/>
            <person name="Zhang J."/>
        </authorList>
    </citation>
    <scope>NUCLEOTIDE SEQUENCE [LARGE SCALE GENOMIC DNA]</scope>
    <source>
        <strain evidence="6 7">MT2928</strain>
    </source>
</reference>
<evidence type="ECO:0000256" key="2">
    <source>
        <dbReference type="ARBA" id="ARBA00022801"/>
    </source>
</evidence>
<accession>A0A7S9QD05</accession>
<dbReference type="EMBL" id="CP064942">
    <property type="protein sequence ID" value="QPH54783.1"/>
    <property type="molecule type" value="Genomic_DNA"/>
</dbReference>
<sequence length="306" mass="33477">MPDGARRAPSGDQHDGNHDMKLIHISDTHLVAPGAQLLGLDPDARLREVIASVNLNHPDADLCIFSGDLTDSGDLDSYVALQAILRDLALPYRLMLGNHDHRSHFTRVFPEHVHSAEGFVQTLHRGNDADLLLLDSLNDAHPATGRLCDARLGWLERALQAPTERPLIVFVHHPPFDIGMPWFRPMLLENGADVLALLLAHDRVAHLAFGHVHLDTNGVHRGLSFSSTRGTAHKIAFSESANETFYTAASPGYDVLLATETGVIVHHETPRDWQSLIAREQATADGKGIFEIFGRPQAPSHAGGLL</sequence>
<keyword evidence="2" id="KW-0378">Hydrolase</keyword>
<comment type="similarity">
    <text evidence="4">Belongs to the cyclic nucleotide phosphodiesterase class-III family.</text>
</comment>
<gene>
    <name evidence="6" type="ORF">I0K15_03140</name>
</gene>
<protein>
    <submittedName>
        <fullName evidence="6">Metallophosphoesterase</fullName>
    </submittedName>
</protein>
<keyword evidence="3" id="KW-0408">Iron</keyword>
<dbReference type="KEGG" id="poz:I0K15_03140"/>
<keyword evidence="1" id="KW-0479">Metal-binding</keyword>
<dbReference type="AlphaFoldDB" id="A0A7S9QD05"/>
<dbReference type="PANTHER" id="PTHR42988:SF2">
    <property type="entry name" value="CYCLIC NUCLEOTIDE PHOSPHODIESTERASE CBUA0032-RELATED"/>
    <property type="match status" value="1"/>
</dbReference>
<proteinExistence type="inferred from homology"/>
<dbReference type="Proteomes" id="UP000594800">
    <property type="component" value="Chromosome"/>
</dbReference>
<dbReference type="GO" id="GO:0046872">
    <property type="term" value="F:metal ion binding"/>
    <property type="evidence" value="ECO:0007669"/>
    <property type="project" value="UniProtKB-KW"/>
</dbReference>
<evidence type="ECO:0000259" key="5">
    <source>
        <dbReference type="Pfam" id="PF00149"/>
    </source>
</evidence>
<dbReference type="InterPro" id="IPR050884">
    <property type="entry name" value="CNP_phosphodiesterase-III"/>
</dbReference>
<keyword evidence="7" id="KW-1185">Reference proteome</keyword>
<dbReference type="PANTHER" id="PTHR42988">
    <property type="entry name" value="PHOSPHOHYDROLASE"/>
    <property type="match status" value="1"/>
</dbReference>
<name>A0A7S9QD05_9RHOB</name>
<dbReference type="GO" id="GO:0016787">
    <property type="term" value="F:hydrolase activity"/>
    <property type="evidence" value="ECO:0007669"/>
    <property type="project" value="UniProtKB-KW"/>
</dbReference>
<dbReference type="RefSeq" id="WP_196103985.1">
    <property type="nucleotide sequence ID" value="NZ_CP064942.1"/>
</dbReference>
<organism evidence="6 7">
    <name type="scientific">Pontivivens ytuae</name>
    <dbReference type="NCBI Taxonomy" id="2789856"/>
    <lineage>
        <taxon>Bacteria</taxon>
        <taxon>Pseudomonadati</taxon>
        <taxon>Pseudomonadota</taxon>
        <taxon>Alphaproteobacteria</taxon>
        <taxon>Rhodobacterales</taxon>
        <taxon>Paracoccaceae</taxon>
        <taxon>Pontivivens</taxon>
    </lineage>
</organism>
<dbReference type="InterPro" id="IPR004843">
    <property type="entry name" value="Calcineurin-like_PHP"/>
</dbReference>
<evidence type="ECO:0000313" key="6">
    <source>
        <dbReference type="EMBL" id="QPH54783.1"/>
    </source>
</evidence>
<dbReference type="SUPFAM" id="SSF56300">
    <property type="entry name" value="Metallo-dependent phosphatases"/>
    <property type="match status" value="1"/>
</dbReference>
<dbReference type="Gene3D" id="3.60.21.10">
    <property type="match status" value="1"/>
</dbReference>
<evidence type="ECO:0000256" key="1">
    <source>
        <dbReference type="ARBA" id="ARBA00022723"/>
    </source>
</evidence>
<dbReference type="Pfam" id="PF00149">
    <property type="entry name" value="Metallophos"/>
    <property type="match status" value="1"/>
</dbReference>
<evidence type="ECO:0000313" key="7">
    <source>
        <dbReference type="Proteomes" id="UP000594800"/>
    </source>
</evidence>
<evidence type="ECO:0000256" key="3">
    <source>
        <dbReference type="ARBA" id="ARBA00023004"/>
    </source>
</evidence>
<dbReference type="InterPro" id="IPR029052">
    <property type="entry name" value="Metallo-depent_PP-like"/>
</dbReference>
<evidence type="ECO:0000256" key="4">
    <source>
        <dbReference type="ARBA" id="ARBA00025742"/>
    </source>
</evidence>
<feature type="domain" description="Calcineurin-like phosphoesterase" evidence="5">
    <location>
        <begin position="20"/>
        <end position="213"/>
    </location>
</feature>